<gene>
    <name evidence="3" type="ORF">AB6A68_13920</name>
</gene>
<evidence type="ECO:0000259" key="2">
    <source>
        <dbReference type="Pfam" id="PF11716"/>
    </source>
</evidence>
<dbReference type="InterPro" id="IPR034660">
    <property type="entry name" value="DinB/YfiT-like"/>
</dbReference>
<protein>
    <submittedName>
        <fullName evidence="3">Maleylpyruvate isomerase N-terminal domain-containing protein</fullName>
    </submittedName>
</protein>
<evidence type="ECO:0000313" key="3">
    <source>
        <dbReference type="EMBL" id="MEX6430915.1"/>
    </source>
</evidence>
<keyword evidence="3" id="KW-0413">Isomerase</keyword>
<dbReference type="Proteomes" id="UP001560267">
    <property type="component" value="Unassembled WGS sequence"/>
</dbReference>
<dbReference type="Pfam" id="PF11716">
    <property type="entry name" value="MDMPI_N"/>
    <property type="match status" value="1"/>
</dbReference>
<dbReference type="RefSeq" id="WP_298403526.1">
    <property type="nucleotide sequence ID" value="NZ_JBFSHR010000117.1"/>
</dbReference>
<proteinExistence type="predicted"/>
<reference evidence="3 4" key="1">
    <citation type="submission" date="2024-07" db="EMBL/GenBank/DDBJ databases">
        <title>Draft Genome Sequence of Ferrimicrobium acidiphilum Strain YE2023, Isolated from a Pulp of Bioleach Reactor.</title>
        <authorList>
            <person name="Elkina Y.A."/>
            <person name="Bulaeva A.G."/>
            <person name="Beletsky A.V."/>
            <person name="Mardanov A.V."/>
        </authorList>
    </citation>
    <scope>NUCLEOTIDE SEQUENCE [LARGE SCALE GENOMIC DNA]</scope>
    <source>
        <strain evidence="3 4">YE2023</strain>
    </source>
</reference>
<evidence type="ECO:0000256" key="1">
    <source>
        <dbReference type="SAM" id="MobiDB-lite"/>
    </source>
</evidence>
<dbReference type="InterPro" id="IPR024344">
    <property type="entry name" value="MDMPI_metal-binding"/>
</dbReference>
<feature type="region of interest" description="Disordered" evidence="1">
    <location>
        <begin position="84"/>
        <end position="108"/>
    </location>
</feature>
<dbReference type="Gene3D" id="1.20.120.450">
    <property type="entry name" value="dinb family like domain"/>
    <property type="match status" value="1"/>
</dbReference>
<comment type="caution">
    <text evidence="3">The sequence shown here is derived from an EMBL/GenBank/DDBJ whole genome shotgun (WGS) entry which is preliminary data.</text>
</comment>
<keyword evidence="4" id="KW-1185">Reference proteome</keyword>
<organism evidence="3 4">
    <name type="scientific">Ferrimicrobium acidiphilum</name>
    <dbReference type="NCBI Taxonomy" id="121039"/>
    <lineage>
        <taxon>Bacteria</taxon>
        <taxon>Bacillati</taxon>
        <taxon>Actinomycetota</taxon>
        <taxon>Acidimicrobiia</taxon>
        <taxon>Acidimicrobiales</taxon>
        <taxon>Acidimicrobiaceae</taxon>
        <taxon>Ferrimicrobium</taxon>
    </lineage>
</organism>
<feature type="compositionally biased region" description="Basic and acidic residues" evidence="1">
    <location>
        <begin position="84"/>
        <end position="100"/>
    </location>
</feature>
<dbReference type="SUPFAM" id="SSF109854">
    <property type="entry name" value="DinB/YfiT-like putative metalloenzymes"/>
    <property type="match status" value="1"/>
</dbReference>
<dbReference type="EMBL" id="JBFSHR010000117">
    <property type="protein sequence ID" value="MEX6430915.1"/>
    <property type="molecule type" value="Genomic_DNA"/>
</dbReference>
<sequence length="213" mass="22887">MTGSDQTTTTFQAAANGFVQLAGVVQPSQWGEPALGVWDVRGLVGHTARALSTVETYLTRSPGEPTISSPAEYFVAALNDRGDSEVRRRQDDAIAERGRSEGSSLGPNPIERLVPLATRILILVESADAQALVLTPFGTITLANYLPTRTFELTVHSLDLARALKIEHPASLDQAIRSSCELAGQIAAQRCNSAELLRFFTGRKTTPEALSIL</sequence>
<feature type="domain" description="Mycothiol-dependent maleylpyruvate isomerase metal-binding" evidence="2">
    <location>
        <begin position="13"/>
        <end position="161"/>
    </location>
</feature>
<dbReference type="GO" id="GO:0016853">
    <property type="term" value="F:isomerase activity"/>
    <property type="evidence" value="ECO:0007669"/>
    <property type="project" value="UniProtKB-KW"/>
</dbReference>
<accession>A0ABV3Y674</accession>
<evidence type="ECO:0000313" key="4">
    <source>
        <dbReference type="Proteomes" id="UP001560267"/>
    </source>
</evidence>
<name>A0ABV3Y674_9ACTN</name>